<dbReference type="AlphaFoldDB" id="A0A1Y0HLN3"/>
<feature type="domain" description="DUF403" evidence="1">
    <location>
        <begin position="8"/>
        <end position="173"/>
    </location>
</feature>
<evidence type="ECO:0000313" key="3">
    <source>
        <dbReference type="EMBL" id="QIR76853.1"/>
    </source>
</evidence>
<dbReference type="InterPro" id="IPR051680">
    <property type="entry name" value="ATP-dep_Glu-Cys_Ligase-2"/>
</dbReference>
<accession>A0A6G9VUI5</accession>
<sequence length="220" mass="25446">MILIAPQSAEHLYWMGRYIQRAESMTRLIIELFDKILDENFDEAKTFYEKLGIEMSYDSAQMFLRKTVFDLEYASLCDTVNSARENAILTRSHLSNRMFSRINALYLAYQKAKEERTVSLYWLEGTLKELDSIWGNFELSLVEAKEAPLIQLGKVVERMDLNIRLYDSIEAALLDVEKLNSIAEKVRPNHKRVALSSSNRYKTLQTINSVFGALTTTHES</sequence>
<reference evidence="4" key="2">
    <citation type="submission" date="2017-05" db="EMBL/GenBank/DDBJ databases">
        <title>Dechlorination kinetics govern the competition between two new strains of the genus Sulfurospirillum.</title>
        <authorList>
            <person name="Buttet G.F."/>
            <person name="Murray A.M."/>
            <person name="Goris T."/>
            <person name="Burion M."/>
            <person name="Lin B."/>
            <person name="Rolle M."/>
            <person name="Maillard J."/>
        </authorList>
    </citation>
    <scope>NUCLEOTIDE SEQUENCE [LARGE SCALE GENOMIC DNA]</scope>
    <source>
        <strain evidence="4">SL2-1</strain>
    </source>
</reference>
<dbReference type="Pfam" id="PF04168">
    <property type="entry name" value="Alpha-E"/>
    <property type="match status" value="1"/>
</dbReference>
<dbReference type="PANTHER" id="PTHR34595">
    <property type="entry name" value="BLR5612 PROTEIN"/>
    <property type="match status" value="1"/>
</dbReference>
<dbReference type="OrthoDB" id="9803532at2"/>
<dbReference type="EMBL" id="CP021416">
    <property type="protein sequence ID" value="ARU48284.1"/>
    <property type="molecule type" value="Genomic_DNA"/>
</dbReference>
<reference evidence="2" key="3">
    <citation type="journal article" date="2018" name="FEMS Microbiol. Ecol.">
        <title>Coexistence of two distinct Sulfurospirillum populations respiring tetrachloroethene-genomic and kinetic considerations. .</title>
        <authorList>
            <person name="Buttet G.F."/>
            <person name="Murray A.M."/>
            <person name="Goris T."/>
            <person name="Burion M."/>
            <person name="Jin B."/>
            <person name="Rolle M."/>
            <person name="Holliger C."/>
            <person name="Maillard J."/>
        </authorList>
    </citation>
    <scope>NUCLEOTIDE SEQUENCE</scope>
    <source>
        <strain evidence="2">SL2-1</strain>
    </source>
</reference>
<keyword evidence="4" id="KW-1185">Reference proteome</keyword>
<dbReference type="InterPro" id="IPR007296">
    <property type="entry name" value="DUF403"/>
</dbReference>
<evidence type="ECO:0000313" key="4">
    <source>
        <dbReference type="Proteomes" id="UP000196005"/>
    </source>
</evidence>
<proteinExistence type="predicted"/>
<evidence type="ECO:0000313" key="5">
    <source>
        <dbReference type="Proteomes" id="UP000502831"/>
    </source>
</evidence>
<dbReference type="EMBL" id="CP039734">
    <property type="protein sequence ID" value="QIR76853.1"/>
    <property type="molecule type" value="Genomic_DNA"/>
</dbReference>
<organism evidence="2 4">
    <name type="scientific">Sulfurospirillum diekertiae</name>
    <dbReference type="NCBI Taxonomy" id="1854492"/>
    <lineage>
        <taxon>Bacteria</taxon>
        <taxon>Pseudomonadati</taxon>
        <taxon>Campylobacterota</taxon>
        <taxon>Epsilonproteobacteria</taxon>
        <taxon>Campylobacterales</taxon>
        <taxon>Sulfurospirillaceae</taxon>
        <taxon>Sulfurospirillum</taxon>
    </lineage>
</organism>
<dbReference type="KEGG" id="suls:Sdiek1_1118"/>
<evidence type="ECO:0000313" key="2">
    <source>
        <dbReference type="EMBL" id="ARU48284.1"/>
    </source>
</evidence>
<evidence type="ECO:0000259" key="1">
    <source>
        <dbReference type="Pfam" id="PF04168"/>
    </source>
</evidence>
<dbReference type="PANTHER" id="PTHR34595:SF7">
    <property type="entry name" value="SLL1039 PROTEIN"/>
    <property type="match status" value="1"/>
</dbReference>
<dbReference type="Proteomes" id="UP000196005">
    <property type="component" value="Chromosome"/>
</dbReference>
<protein>
    <submittedName>
        <fullName evidence="3">Alpha-E domain-containing protein</fullName>
    </submittedName>
</protein>
<reference evidence="3" key="4">
    <citation type="submission" date="2020-08" db="EMBL/GenBank/DDBJ databases">
        <authorList>
            <person name="Yang Y."/>
            <person name="Huo L."/>
            <person name="Yan J."/>
        </authorList>
    </citation>
    <scope>NUCLEOTIDE SEQUENCE</scope>
    <source>
        <strain evidence="3">ACSDCE</strain>
    </source>
</reference>
<dbReference type="RefSeq" id="WP_087438269.1">
    <property type="nucleotide sequence ID" value="NZ_CP021416.1"/>
</dbReference>
<accession>A0A1Y0HLN3</accession>
<dbReference type="Proteomes" id="UP000502831">
    <property type="component" value="Chromosome"/>
</dbReference>
<name>A0A1Y0HLN3_9BACT</name>
<gene>
    <name evidence="3" type="ORF">FA584_11870</name>
    <name evidence="2" type="ORF">Sdiek1_1118</name>
</gene>
<reference evidence="3 5" key="1">
    <citation type="journal article" date="2017" name="Environ. Sci. Technol.">
        <title>Organohalide Respiration with Chlorinated Ethenes under Low pH Conditions.</title>
        <authorList>
            <person name="Yang Y."/>
            <person name="Capiro N.L."/>
            <person name="Marcet T.F."/>
            <person name="Yan J."/>
            <person name="Pennell K.D."/>
            <person name="Loffler F.E."/>
        </authorList>
    </citation>
    <scope>NUCLEOTIDE SEQUENCE [LARGE SCALE GENOMIC DNA]</scope>
    <source>
        <strain evidence="3 5">ACSDCE</strain>
    </source>
</reference>